<evidence type="ECO:0000256" key="2">
    <source>
        <dbReference type="ARBA" id="ARBA00007163"/>
    </source>
</evidence>
<feature type="domain" description="BZIP" evidence="9">
    <location>
        <begin position="352"/>
        <end position="415"/>
    </location>
</feature>
<dbReference type="InterPro" id="IPR046347">
    <property type="entry name" value="bZIP_sf"/>
</dbReference>
<evidence type="ECO:0000256" key="3">
    <source>
        <dbReference type="ARBA" id="ARBA00023015"/>
    </source>
</evidence>
<accession>A0A1E3PX95</accession>
<comment type="subcellular location">
    <subcellularLocation>
        <location evidence="1">Nucleus</location>
    </subcellularLocation>
</comment>
<keyword evidence="11" id="KW-1185">Reference proteome</keyword>
<feature type="region of interest" description="Disordered" evidence="8">
    <location>
        <begin position="266"/>
        <end position="355"/>
    </location>
</feature>
<evidence type="ECO:0000256" key="7">
    <source>
        <dbReference type="SAM" id="Coils"/>
    </source>
</evidence>
<evidence type="ECO:0000313" key="10">
    <source>
        <dbReference type="EMBL" id="ODQ70059.1"/>
    </source>
</evidence>
<dbReference type="InterPro" id="IPR020956">
    <property type="entry name" value="TF_Aft1_OSM"/>
</dbReference>
<dbReference type="Pfam" id="PF11786">
    <property type="entry name" value="Aft1_HRA"/>
    <property type="match status" value="1"/>
</dbReference>
<feature type="coiled-coil region" evidence="7">
    <location>
        <begin position="377"/>
        <end position="411"/>
    </location>
</feature>
<dbReference type="CDD" id="cd14687">
    <property type="entry name" value="bZIP_ATF2"/>
    <property type="match status" value="1"/>
</dbReference>
<dbReference type="InterPro" id="IPR051027">
    <property type="entry name" value="bZIP_transcription_factors"/>
</dbReference>
<evidence type="ECO:0000313" key="11">
    <source>
        <dbReference type="Proteomes" id="UP000094385"/>
    </source>
</evidence>
<evidence type="ECO:0000256" key="1">
    <source>
        <dbReference type="ARBA" id="ARBA00004123"/>
    </source>
</evidence>
<reference evidence="10 11" key="1">
    <citation type="journal article" date="2016" name="Proc. Natl. Acad. Sci. U.S.A.">
        <title>Comparative genomics of biotechnologically important yeasts.</title>
        <authorList>
            <person name="Riley R."/>
            <person name="Haridas S."/>
            <person name="Wolfe K.H."/>
            <person name="Lopes M.R."/>
            <person name="Hittinger C.T."/>
            <person name="Goeker M."/>
            <person name="Salamov A.A."/>
            <person name="Wisecaver J.H."/>
            <person name="Long T.M."/>
            <person name="Calvey C.H."/>
            <person name="Aerts A.L."/>
            <person name="Barry K.W."/>
            <person name="Choi C."/>
            <person name="Clum A."/>
            <person name="Coughlan A.Y."/>
            <person name="Deshpande S."/>
            <person name="Douglass A.P."/>
            <person name="Hanson S.J."/>
            <person name="Klenk H.-P."/>
            <person name="LaButti K.M."/>
            <person name="Lapidus A."/>
            <person name="Lindquist E.A."/>
            <person name="Lipzen A.M."/>
            <person name="Meier-Kolthoff J.P."/>
            <person name="Ohm R.A."/>
            <person name="Otillar R.P."/>
            <person name="Pangilinan J.L."/>
            <person name="Peng Y."/>
            <person name="Rokas A."/>
            <person name="Rosa C.A."/>
            <person name="Scheuner C."/>
            <person name="Sibirny A.A."/>
            <person name="Slot J.C."/>
            <person name="Stielow J.B."/>
            <person name="Sun H."/>
            <person name="Kurtzman C.P."/>
            <person name="Blackwell M."/>
            <person name="Grigoriev I.V."/>
            <person name="Jeffries T.W."/>
        </authorList>
    </citation>
    <scope>NUCLEOTIDE SEQUENCE [LARGE SCALE GENOMIC DNA]</scope>
    <source>
        <strain evidence="10 11">NRRL Y-11557</strain>
    </source>
</reference>
<dbReference type="STRING" id="675824.A0A1E3PX95"/>
<evidence type="ECO:0000256" key="5">
    <source>
        <dbReference type="ARBA" id="ARBA00023163"/>
    </source>
</evidence>
<feature type="compositionally biased region" description="Polar residues" evidence="8">
    <location>
        <begin position="169"/>
        <end position="178"/>
    </location>
</feature>
<dbReference type="Pfam" id="PF11785">
    <property type="entry name" value="Aft1_OSA"/>
    <property type="match status" value="1"/>
</dbReference>
<dbReference type="Proteomes" id="UP000094385">
    <property type="component" value="Unassembled WGS sequence"/>
</dbReference>
<dbReference type="GO" id="GO:0005634">
    <property type="term" value="C:nucleus"/>
    <property type="evidence" value="ECO:0007669"/>
    <property type="project" value="UniProtKB-SubCell"/>
</dbReference>
<dbReference type="EMBL" id="KV454301">
    <property type="protein sequence ID" value="ODQ70059.1"/>
    <property type="molecule type" value="Genomic_DNA"/>
</dbReference>
<dbReference type="PROSITE" id="PS50217">
    <property type="entry name" value="BZIP"/>
    <property type="match status" value="1"/>
</dbReference>
<dbReference type="GO" id="GO:0003677">
    <property type="term" value="F:DNA binding"/>
    <property type="evidence" value="ECO:0007669"/>
    <property type="project" value="UniProtKB-KW"/>
</dbReference>
<feature type="compositionally biased region" description="Low complexity" evidence="8">
    <location>
        <begin position="187"/>
        <end position="218"/>
    </location>
</feature>
<dbReference type="AlphaFoldDB" id="A0A1E3PX95"/>
<evidence type="ECO:0000256" key="8">
    <source>
        <dbReference type="SAM" id="MobiDB-lite"/>
    </source>
</evidence>
<evidence type="ECO:0000256" key="4">
    <source>
        <dbReference type="ARBA" id="ARBA00023125"/>
    </source>
</evidence>
<dbReference type="Gene3D" id="1.20.5.170">
    <property type="match status" value="1"/>
</dbReference>
<keyword evidence="5" id="KW-0804">Transcription</keyword>
<feature type="compositionally biased region" description="Low complexity" evidence="8">
    <location>
        <begin position="70"/>
        <end position="86"/>
    </location>
</feature>
<feature type="compositionally biased region" description="Polar residues" evidence="8">
    <location>
        <begin position="308"/>
        <end position="320"/>
    </location>
</feature>
<dbReference type="FunFam" id="1.20.5.170:FF:000053">
    <property type="entry name" value="BZIP transcription factor AtfA"/>
    <property type="match status" value="1"/>
</dbReference>
<dbReference type="InterPro" id="IPR004827">
    <property type="entry name" value="bZIP"/>
</dbReference>
<name>A0A1E3PX95_LIPST</name>
<evidence type="ECO:0000259" key="9">
    <source>
        <dbReference type="PROSITE" id="PS50217"/>
    </source>
</evidence>
<dbReference type="GO" id="GO:0006357">
    <property type="term" value="P:regulation of transcription by RNA polymerase II"/>
    <property type="evidence" value="ECO:0007669"/>
    <property type="project" value="UniProtKB-ARBA"/>
</dbReference>
<keyword evidence="7" id="KW-0175">Coiled coil</keyword>
<dbReference type="SMART" id="SM00338">
    <property type="entry name" value="BRLZ"/>
    <property type="match status" value="1"/>
</dbReference>
<feature type="compositionally biased region" description="Basic and acidic residues" evidence="8">
    <location>
        <begin position="344"/>
        <end position="355"/>
    </location>
</feature>
<dbReference type="GO" id="GO:0003700">
    <property type="term" value="F:DNA-binding transcription factor activity"/>
    <property type="evidence" value="ECO:0007669"/>
    <property type="project" value="InterPro"/>
</dbReference>
<feature type="region of interest" description="Disordered" evidence="8">
    <location>
        <begin position="1"/>
        <end position="34"/>
    </location>
</feature>
<comment type="similarity">
    <text evidence="2">Belongs to the bZIP family.</text>
</comment>
<evidence type="ECO:0000256" key="6">
    <source>
        <dbReference type="ARBA" id="ARBA00023242"/>
    </source>
</evidence>
<gene>
    <name evidence="10" type="ORF">LIPSTDRAFT_174092</name>
</gene>
<dbReference type="InterPro" id="IPR021755">
    <property type="entry name" value="TF_Aft1_HRA"/>
</dbReference>
<sequence>MTVGSPQPNSAASPSETGITDSQTSQNSSLAESTYSNDYTSAKYKLDLEPNPFEQSFASKEGTPNSSQKALLPPVASLASPSSLLGSSSNTGFNWGINSLRSGPLSPAMLQGPAQSAALAFVDSHLRSGLTPNESGIRTGLTPGGSGSIFPAPSPTTAAIFGLVPPTPSGLQPSSFPQTPQPIEPPASQAATSMSLTTSLPASATTSSTAVPATSAPANHPSSPVFQPQIISQSAMAAQAQSGQSKMEPYADSANAAANGLYLLSQGQQQQAETSKTADENKAGNDGKADKKKPSGGRKNSRKADEGVTTSNKRQKSNAMQVLPRSESRSMSPPKKEDEEEESADTKKMTDEEKRKNFLERNRVAALKCRQRKKQWLANLQAKVEYYGNENDALNAQVTALREQVVNLKALLLTHKDCSASRALPSGQDPINIALGQDFVASIGLPQQPGVAGLPPIGMANANVSARRFA</sequence>
<dbReference type="Pfam" id="PF00170">
    <property type="entry name" value="bZIP_1"/>
    <property type="match status" value="1"/>
</dbReference>
<feature type="region of interest" description="Disordered" evidence="8">
    <location>
        <begin position="53"/>
        <end position="86"/>
    </location>
</feature>
<feature type="region of interest" description="Disordered" evidence="8">
    <location>
        <begin position="131"/>
        <end position="226"/>
    </location>
</feature>
<keyword evidence="6" id="KW-0539">Nucleus</keyword>
<feature type="compositionally biased region" description="Basic and acidic residues" evidence="8">
    <location>
        <begin position="276"/>
        <end position="293"/>
    </location>
</feature>
<feature type="compositionally biased region" description="Polar residues" evidence="8">
    <location>
        <begin position="53"/>
        <end position="69"/>
    </location>
</feature>
<dbReference type="SUPFAM" id="SSF57959">
    <property type="entry name" value="Leucine zipper domain"/>
    <property type="match status" value="1"/>
</dbReference>
<protein>
    <recommendedName>
        <fullName evidence="9">BZIP domain-containing protein</fullName>
    </recommendedName>
</protein>
<dbReference type="OrthoDB" id="295274at2759"/>
<proteinExistence type="inferred from homology"/>
<keyword evidence="4" id="KW-0238">DNA-binding</keyword>
<dbReference type="PANTHER" id="PTHR19304">
    <property type="entry name" value="CYCLIC-AMP RESPONSE ELEMENT BINDING PROTEIN"/>
    <property type="match status" value="1"/>
</dbReference>
<organism evidence="10 11">
    <name type="scientific">Lipomyces starkeyi NRRL Y-11557</name>
    <dbReference type="NCBI Taxonomy" id="675824"/>
    <lineage>
        <taxon>Eukaryota</taxon>
        <taxon>Fungi</taxon>
        <taxon>Dikarya</taxon>
        <taxon>Ascomycota</taxon>
        <taxon>Saccharomycotina</taxon>
        <taxon>Lipomycetes</taxon>
        <taxon>Lipomycetales</taxon>
        <taxon>Lipomycetaceae</taxon>
        <taxon>Lipomyces</taxon>
    </lineage>
</organism>
<keyword evidence="3" id="KW-0805">Transcription regulation</keyword>